<evidence type="ECO:0000313" key="2">
    <source>
        <dbReference type="EMBL" id="PIZ47301.1"/>
    </source>
</evidence>
<dbReference type="EMBL" id="PFNL01000055">
    <property type="protein sequence ID" value="PIZ47301.1"/>
    <property type="molecule type" value="Genomic_DNA"/>
</dbReference>
<feature type="domain" description="ISXO2-like transposase" evidence="1">
    <location>
        <begin position="6"/>
        <end position="45"/>
    </location>
</feature>
<comment type="caution">
    <text evidence="2">The sequence shown here is derived from an EMBL/GenBank/DDBJ whole genome shotgun (WGS) entry which is preliminary data.</text>
</comment>
<dbReference type="AlphaFoldDB" id="A0A2M7TKI1"/>
<protein>
    <recommendedName>
        <fullName evidence="1">ISXO2-like transposase domain-containing protein</fullName>
    </recommendedName>
</protein>
<reference evidence="3" key="1">
    <citation type="submission" date="2017-09" db="EMBL/GenBank/DDBJ databases">
        <title>Depth-based differentiation of microbial function through sediment-hosted aquifers and enrichment of novel symbionts in the deep terrestrial subsurface.</title>
        <authorList>
            <person name="Probst A.J."/>
            <person name="Ladd B."/>
            <person name="Jarett J.K."/>
            <person name="Geller-Mcgrath D.E."/>
            <person name="Sieber C.M.K."/>
            <person name="Emerson J.B."/>
            <person name="Anantharaman K."/>
            <person name="Thomas B.C."/>
            <person name="Malmstrom R."/>
            <person name="Stieglmeier M."/>
            <person name="Klingl A."/>
            <person name="Woyke T."/>
            <person name="Ryan C.M."/>
            <person name="Banfield J.F."/>
        </authorList>
    </citation>
    <scope>NUCLEOTIDE SEQUENCE [LARGE SCALE GENOMIC DNA]</scope>
</reference>
<dbReference type="Pfam" id="PF12762">
    <property type="entry name" value="DDE_Tnp_IS1595"/>
    <property type="match status" value="1"/>
</dbReference>
<accession>A0A2M7TKI1</accession>
<dbReference type="Proteomes" id="UP000228920">
    <property type="component" value="Unassembled WGS sequence"/>
</dbReference>
<gene>
    <name evidence="2" type="ORF">COY32_01960</name>
</gene>
<proteinExistence type="predicted"/>
<evidence type="ECO:0000313" key="3">
    <source>
        <dbReference type="Proteomes" id="UP000228920"/>
    </source>
</evidence>
<evidence type="ECO:0000259" key="1">
    <source>
        <dbReference type="Pfam" id="PF12762"/>
    </source>
</evidence>
<name>A0A2M7TKI1_UNCKA</name>
<organism evidence="2 3">
    <name type="scientific">candidate division WWE3 bacterium CG_4_10_14_0_2_um_filter_41_14</name>
    <dbReference type="NCBI Taxonomy" id="1975072"/>
    <lineage>
        <taxon>Bacteria</taxon>
        <taxon>Katanobacteria</taxon>
    </lineage>
</organism>
<sequence length="61" mass="7669">MFRRFTHINGVESYWSWTKRRLNKFNGISKRHFSEYLLEPEWRFNHRDSIEVDLKKLIRKA</sequence>
<dbReference type="InterPro" id="IPR024445">
    <property type="entry name" value="Tnp_ISXO2-like"/>
</dbReference>